<reference evidence="6 7" key="1">
    <citation type="submission" date="2018-10" db="EMBL/GenBank/DDBJ databases">
        <title>A high-quality apple genome assembly.</title>
        <authorList>
            <person name="Hu J."/>
        </authorList>
    </citation>
    <scope>NUCLEOTIDE SEQUENCE [LARGE SCALE GENOMIC DNA]</scope>
    <source>
        <strain evidence="7">cv. HFTH1</strain>
        <tissue evidence="6">Young leaf</tissue>
    </source>
</reference>
<keyword evidence="4" id="KW-0472">Membrane</keyword>
<evidence type="ECO:0000313" key="7">
    <source>
        <dbReference type="Proteomes" id="UP000290289"/>
    </source>
</evidence>
<evidence type="ECO:0000256" key="2">
    <source>
        <dbReference type="ARBA" id="ARBA00022676"/>
    </source>
</evidence>
<evidence type="ECO:0000256" key="3">
    <source>
        <dbReference type="ARBA" id="ARBA00022679"/>
    </source>
</evidence>
<dbReference type="Proteomes" id="UP000290289">
    <property type="component" value="Chromosome 9"/>
</dbReference>
<keyword evidence="2" id="KW-0328">Glycosyltransferase</keyword>
<protein>
    <submittedName>
        <fullName evidence="6">Uncharacterized protein</fullName>
    </submittedName>
</protein>
<dbReference type="AlphaFoldDB" id="A0A498J6H4"/>
<evidence type="ECO:0000256" key="5">
    <source>
        <dbReference type="ARBA" id="ARBA00023180"/>
    </source>
</evidence>
<dbReference type="PANTHER" id="PTHR31042:SF2">
    <property type="entry name" value="GLYCOSYLTRANSFERASE BC10"/>
    <property type="match status" value="1"/>
</dbReference>
<proteinExistence type="predicted"/>
<evidence type="ECO:0000313" key="6">
    <source>
        <dbReference type="EMBL" id="RXH89393.1"/>
    </source>
</evidence>
<keyword evidence="5" id="KW-0325">Glycoprotein</keyword>
<comment type="caution">
    <text evidence="6">The sequence shown here is derived from an EMBL/GenBank/DDBJ whole genome shotgun (WGS) entry which is preliminary data.</text>
</comment>
<name>A0A498J6H4_MALDO</name>
<dbReference type="Pfam" id="PF02485">
    <property type="entry name" value="Branch"/>
    <property type="match status" value="1"/>
</dbReference>
<sequence length="439" mass="51410">MKRKAGPQKAQHKWKRKLFTLILVGLCFGALVLLMHTRYSRIMTLASLQNSQQNQLPKIAFLFIARNRIPLEVLWDVFFQGGESRFSIYVHSRPGFLFNKATTRSVFFLNRQVNDSIQVDWGEASMIEAERILLRHALEDPLNQRFAFVSDSCIPLYNFSYIYDYIMSARTSFVDSFADTKEGRYNPKMHPAIPVHNWRKGSQWAVLTRKHAKVVVKDDTVFPMFQLHCKRKSLPEFWRDRPILPGQSSMAPILLLIIYAILQPADTSKEHNCIPDEHYVQTLLAQEGLEGELTRRSLTHTSWDLSSSRDRERRGWHPLTYKYSDATPMLIESIKEIDNVYYETEYRREWCSSKGKPSRCFLFARKFTRPAALRLLNTQEGLKNSHEIDNVYYETEYRREWCSSKGKPSRCFLFARKFTRPAALRLLNTTALELNRSND</sequence>
<evidence type="ECO:0000256" key="4">
    <source>
        <dbReference type="ARBA" id="ARBA00023136"/>
    </source>
</evidence>
<dbReference type="InterPro" id="IPR044174">
    <property type="entry name" value="BC10-like"/>
</dbReference>
<gene>
    <name evidence="6" type="ORF">DVH24_031750</name>
</gene>
<organism evidence="6 7">
    <name type="scientific">Malus domestica</name>
    <name type="common">Apple</name>
    <name type="synonym">Pyrus malus</name>
    <dbReference type="NCBI Taxonomy" id="3750"/>
    <lineage>
        <taxon>Eukaryota</taxon>
        <taxon>Viridiplantae</taxon>
        <taxon>Streptophyta</taxon>
        <taxon>Embryophyta</taxon>
        <taxon>Tracheophyta</taxon>
        <taxon>Spermatophyta</taxon>
        <taxon>Magnoliopsida</taxon>
        <taxon>eudicotyledons</taxon>
        <taxon>Gunneridae</taxon>
        <taxon>Pentapetalae</taxon>
        <taxon>rosids</taxon>
        <taxon>fabids</taxon>
        <taxon>Rosales</taxon>
        <taxon>Rosaceae</taxon>
        <taxon>Amygdaloideae</taxon>
        <taxon>Maleae</taxon>
        <taxon>Malus</taxon>
    </lineage>
</organism>
<dbReference type="PANTHER" id="PTHR31042">
    <property type="entry name" value="CORE-2/I-BRANCHING BETA-1,6-N-ACETYLGLUCOSAMINYLTRANSFERASE FAMILY PROTEIN-RELATED"/>
    <property type="match status" value="1"/>
</dbReference>
<evidence type="ECO:0000256" key="1">
    <source>
        <dbReference type="ARBA" id="ARBA00004606"/>
    </source>
</evidence>
<dbReference type="EMBL" id="RDQH01000335">
    <property type="protein sequence ID" value="RXH89393.1"/>
    <property type="molecule type" value="Genomic_DNA"/>
</dbReference>
<comment type="subcellular location">
    <subcellularLocation>
        <location evidence="1">Membrane</location>
        <topology evidence="1">Single-pass type II membrane protein</topology>
    </subcellularLocation>
</comment>
<keyword evidence="3" id="KW-0808">Transferase</keyword>
<dbReference type="InterPro" id="IPR003406">
    <property type="entry name" value="Glyco_trans_14"/>
</dbReference>
<accession>A0A498J6H4</accession>
<keyword evidence="7" id="KW-1185">Reference proteome</keyword>
<dbReference type="GO" id="GO:0016757">
    <property type="term" value="F:glycosyltransferase activity"/>
    <property type="evidence" value="ECO:0007669"/>
    <property type="project" value="UniProtKB-KW"/>
</dbReference>
<dbReference type="GO" id="GO:0016020">
    <property type="term" value="C:membrane"/>
    <property type="evidence" value="ECO:0007669"/>
    <property type="project" value="UniProtKB-SubCell"/>
</dbReference>